<evidence type="ECO:0000256" key="1">
    <source>
        <dbReference type="PROSITE-ProRule" id="PRU00047"/>
    </source>
</evidence>
<dbReference type="SUPFAM" id="SSF56672">
    <property type="entry name" value="DNA/RNA polymerases"/>
    <property type="match status" value="1"/>
</dbReference>
<dbReference type="Gene3D" id="3.10.10.10">
    <property type="entry name" value="HIV Type 1 Reverse Transcriptase, subunit A, domain 1"/>
    <property type="match status" value="1"/>
</dbReference>
<evidence type="ECO:0000313" key="6">
    <source>
        <dbReference type="Proteomes" id="UP000007110"/>
    </source>
</evidence>
<dbReference type="InParanoid" id="A0A7M7N788"/>
<dbReference type="OMA" id="CKENSAW"/>
<dbReference type="GO" id="GO:0003676">
    <property type="term" value="F:nucleic acid binding"/>
    <property type="evidence" value="ECO:0007669"/>
    <property type="project" value="InterPro"/>
</dbReference>
<name>A0A7M7N788_STRPU</name>
<dbReference type="PROSITE" id="PS50158">
    <property type="entry name" value="ZF_CCHC"/>
    <property type="match status" value="1"/>
</dbReference>
<dbReference type="Gene3D" id="3.30.70.270">
    <property type="match status" value="1"/>
</dbReference>
<accession>A0A7M7N788</accession>
<keyword evidence="1" id="KW-0479">Metal-binding</keyword>
<reference evidence="5" key="2">
    <citation type="submission" date="2021-01" db="UniProtKB">
        <authorList>
            <consortium name="EnsemblMetazoa"/>
        </authorList>
    </citation>
    <scope>IDENTIFICATION</scope>
</reference>
<proteinExistence type="predicted"/>
<feature type="region of interest" description="Disordered" evidence="2">
    <location>
        <begin position="173"/>
        <end position="220"/>
    </location>
</feature>
<dbReference type="GO" id="GO:0015074">
    <property type="term" value="P:DNA integration"/>
    <property type="evidence" value="ECO:0007669"/>
    <property type="project" value="InterPro"/>
</dbReference>
<evidence type="ECO:0000256" key="2">
    <source>
        <dbReference type="SAM" id="MobiDB-lite"/>
    </source>
</evidence>
<feature type="compositionally biased region" description="Basic and acidic residues" evidence="2">
    <location>
        <begin position="1"/>
        <end position="17"/>
    </location>
</feature>
<dbReference type="InterPro" id="IPR005312">
    <property type="entry name" value="DUF1759"/>
</dbReference>
<keyword evidence="6" id="KW-1185">Reference proteome</keyword>
<dbReference type="Pfam" id="PF05380">
    <property type="entry name" value="Peptidase_A17"/>
    <property type="match status" value="1"/>
</dbReference>
<dbReference type="RefSeq" id="XP_030832193.1">
    <property type="nucleotide sequence ID" value="XM_030976333.1"/>
</dbReference>
<dbReference type="Proteomes" id="UP000007110">
    <property type="component" value="Unassembled WGS sequence"/>
</dbReference>
<dbReference type="PROSITE" id="PS50994">
    <property type="entry name" value="INTEGRASE"/>
    <property type="match status" value="1"/>
</dbReference>
<organism evidence="5 6">
    <name type="scientific">Strongylocentrotus purpuratus</name>
    <name type="common">Purple sea urchin</name>
    <dbReference type="NCBI Taxonomy" id="7668"/>
    <lineage>
        <taxon>Eukaryota</taxon>
        <taxon>Metazoa</taxon>
        <taxon>Echinodermata</taxon>
        <taxon>Eleutherozoa</taxon>
        <taxon>Echinozoa</taxon>
        <taxon>Echinoidea</taxon>
        <taxon>Euechinoidea</taxon>
        <taxon>Echinacea</taxon>
        <taxon>Camarodonta</taxon>
        <taxon>Echinidea</taxon>
        <taxon>Strongylocentrotidae</taxon>
        <taxon>Strongylocentrotus</taxon>
    </lineage>
</organism>
<dbReference type="PANTHER" id="PTHR47331">
    <property type="entry name" value="PHD-TYPE DOMAIN-CONTAINING PROTEIN"/>
    <property type="match status" value="1"/>
</dbReference>
<dbReference type="Gene3D" id="3.30.420.10">
    <property type="entry name" value="Ribonuclease H-like superfamily/Ribonuclease H"/>
    <property type="match status" value="1"/>
</dbReference>
<sequence length="1815" mass="206040">MTEKSHSRKSSRERQPTEKMAALQGEESVKTERKFFKHYGALKTIVKEARKAIKAEKEEAMIKQHIEALENGEKELITLFEGLRKHKAPIREVRERMDRGNAMVRDIINALEEVLGSLGSPFDAEDRKQIARELLKQDYAKSVFSSSLSEVDPDAGTSQQPEATPVHATFSLPGQLSRGKISPRPPSSVNSADTLSEGPTAPSVSEGPSAPSAYSPQSSPLVDSQHFAQALADNMYRNRLPVPVPHTFSGNPLEFIEFERSFRTLIGDRIPATEKLYYLKQYVTGPAREAIEGFFYGSSEDAYAGAWNTLRQRYGHPFQVQRVFREKLHNWPKVPSRDGKALQRFADFLKSCMDAMPYVPGLEVLNDCLENQRLLGKLPEWLAASWNRQVTNAIQNGGLYPQFKVFVGFMIKEAQIANNPISSLEALKGGESSSPRKDKLPTRKSSTLAVKSKEERTKHHKHPPEGKKPAKGCGLCRSTDHFLDGCPQFKAKSLTDRKGFVKENGFCFGCLRQGHFSKDCTKRHKCEVCGKRHPSSLHEWRPEASQDETEQAATTSHKLHFGKTTSTSMIVPVWVASEQSPTKEVLTYALLDTQSDASFVLEEVAQSLGVKRQPLRLQLSTMTSSSTIQCDAVNNLVVRGMTSPTKVEISKCYTREFIPANREHIPTRETADKWPHLQEIARDMSALQGCEVGLLIGYNCPKALVPRQVVTGTDAEPYAVRTDLGWSVIGAADTQEGDVDSSRCGRVATRELPGITPKDVLKALEADFSERSSKDISYSQEDIEFVKLLETTIAKNEDGHLIMPLPFKKMPDMPNNRRLAEVRLKHLQRKMERDERYKEQYQAFMTEMIKNGYAERVQEESPPGSTNYIPHHGVYHPQKKKIRVVFDCAARFRGTCLNDHLLKGPDLTNALVGVLLRFRQHDVAIMCDIEKMFYQFQVTEEHRDYLRFLWWEGKDTKGKPVDYRMKVHLFGAASSPGCANYGLKHLAKEYKDDFPMASRFLARNFYVDDGITSLPSSEEAIHLAREAMELCQRGGIRLHKFVSNTKSVLESIPESERSVDVTSLDLNLEESMERALGISWNLAADYLCFKIALKEQPWSRRGILSTVASLYDPLGFVAPVVLQGKKILQEMCQKGLGWDDPVPEALRPSWDQWLKELPQLESLRIPRCLHPPGFSNPVVVQLHHFSDASTMGYGQCSYLELQLVEEFFWTDSKVVIGYINNEARRFHTFVANRVQLIRDRSLQDQWHYVPTEENPADHASRGLSPTELLKTKQWMNGPDFLWERNFEFRDTSAQLNVGDPEVKIAVFATNLNLDKPDLLQRLARLSSWSLMIRVLCRLRMASRKGDERASLAQEREKAKVFILQLVQRETFSQEMKCLTQKKTVKGASSIHDLDPYLDEDGTLRVGGRLKDLPHPVILPKNSQITRAIVQHFHQKVCHQGRGITQNEIRANGYWIVKGSRLVAQLIKNCVTCRRLRRPQEEQKMANLPDDRVEPSYPFTFVGMDCFGPFVVKRGRSDVKRYGLLFTCLCSRGVHIEMVDDMSTDSFINALRCFIAIRGAVRRIRCDQGSNFVGARNEFQVAMKEMDAVKVKAYLADKQCEFVFNAPHSSHAGGVWERQIRSIRNVLRATIDLCPGRLTDASLRTFFYEAMAIVNSRPLTMTNLNDPSTAAPLTPNHLLTMKKLVPLPPPGEFPKTGMYLRKAWRRVQFLTQQFWSRWRKEYLLSLQGRNKWTKTRRNLRIGDVVLLMDNEVPRVKWPLAVVTAVTPGDDGLVRKVQVRVGTRNLEKGAKRSELWRPVQKVVLLVEHPRTSDSDSE</sequence>
<dbReference type="InterPro" id="IPR008042">
    <property type="entry name" value="Retrotrans_Pao"/>
</dbReference>
<evidence type="ECO:0000259" key="4">
    <source>
        <dbReference type="PROSITE" id="PS50994"/>
    </source>
</evidence>
<dbReference type="SUPFAM" id="SSF53098">
    <property type="entry name" value="Ribonuclease H-like"/>
    <property type="match status" value="1"/>
</dbReference>
<feature type="compositionally biased region" description="Basic and acidic residues" evidence="2">
    <location>
        <begin position="451"/>
        <end position="468"/>
    </location>
</feature>
<evidence type="ECO:0008006" key="7">
    <source>
        <dbReference type="Google" id="ProtNLM"/>
    </source>
</evidence>
<dbReference type="InterPro" id="IPR001878">
    <property type="entry name" value="Znf_CCHC"/>
</dbReference>
<evidence type="ECO:0000259" key="3">
    <source>
        <dbReference type="PROSITE" id="PS50158"/>
    </source>
</evidence>
<keyword evidence="1" id="KW-0862">Zinc</keyword>
<feature type="domain" description="Integrase catalytic" evidence="4">
    <location>
        <begin position="1493"/>
        <end position="1682"/>
    </location>
</feature>
<reference evidence="6" key="1">
    <citation type="submission" date="2015-02" db="EMBL/GenBank/DDBJ databases">
        <title>Genome sequencing for Strongylocentrotus purpuratus.</title>
        <authorList>
            <person name="Murali S."/>
            <person name="Liu Y."/>
            <person name="Vee V."/>
            <person name="English A."/>
            <person name="Wang M."/>
            <person name="Skinner E."/>
            <person name="Han Y."/>
            <person name="Muzny D.M."/>
            <person name="Worley K.C."/>
            <person name="Gibbs R.A."/>
        </authorList>
    </citation>
    <scope>NUCLEOTIDE SEQUENCE</scope>
</reference>
<dbReference type="CDD" id="cd01644">
    <property type="entry name" value="RT_pepA17"/>
    <property type="match status" value="1"/>
</dbReference>
<dbReference type="PANTHER" id="PTHR47331:SF5">
    <property type="entry name" value="RIBONUCLEASE H"/>
    <property type="match status" value="1"/>
</dbReference>
<dbReference type="InterPro" id="IPR040676">
    <property type="entry name" value="DUF5641"/>
</dbReference>
<dbReference type="SMART" id="SM00343">
    <property type="entry name" value="ZnF_C2HC"/>
    <property type="match status" value="2"/>
</dbReference>
<dbReference type="InterPro" id="IPR043128">
    <property type="entry name" value="Rev_trsase/Diguanyl_cyclase"/>
</dbReference>
<feature type="region of interest" description="Disordered" evidence="2">
    <location>
        <begin position="1"/>
        <end position="27"/>
    </location>
</feature>
<dbReference type="Pfam" id="PF18701">
    <property type="entry name" value="DUF5641"/>
    <property type="match status" value="1"/>
</dbReference>
<dbReference type="Pfam" id="PF03564">
    <property type="entry name" value="DUF1759"/>
    <property type="match status" value="1"/>
</dbReference>
<keyword evidence="1" id="KW-0863">Zinc-finger</keyword>
<dbReference type="GeneID" id="754259"/>
<dbReference type="InterPro" id="IPR043502">
    <property type="entry name" value="DNA/RNA_pol_sf"/>
</dbReference>
<dbReference type="InterPro" id="IPR036397">
    <property type="entry name" value="RNaseH_sf"/>
</dbReference>
<dbReference type="OrthoDB" id="10051210at2759"/>
<evidence type="ECO:0000313" key="5">
    <source>
        <dbReference type="EnsemblMetazoa" id="XP_030832193"/>
    </source>
</evidence>
<dbReference type="InterPro" id="IPR012337">
    <property type="entry name" value="RNaseH-like_sf"/>
</dbReference>
<dbReference type="GO" id="GO:0008270">
    <property type="term" value="F:zinc ion binding"/>
    <property type="evidence" value="ECO:0007669"/>
    <property type="project" value="UniProtKB-KW"/>
</dbReference>
<dbReference type="KEGG" id="spu:754259"/>
<dbReference type="InterPro" id="IPR001584">
    <property type="entry name" value="Integrase_cat-core"/>
</dbReference>
<feature type="domain" description="CCHC-type" evidence="3">
    <location>
        <begin position="507"/>
        <end position="522"/>
    </location>
</feature>
<feature type="region of interest" description="Disordered" evidence="2">
    <location>
        <begin position="426"/>
        <end position="471"/>
    </location>
</feature>
<protein>
    <recommendedName>
        <fullName evidence="7">Integrase catalytic domain-containing protein</fullName>
    </recommendedName>
</protein>
<dbReference type="EnsemblMetazoa" id="XM_030976333">
    <property type="protein sequence ID" value="XP_030832193"/>
    <property type="gene ID" value="LOC754259"/>
</dbReference>
<feature type="compositionally biased region" description="Low complexity" evidence="2">
    <location>
        <begin position="208"/>
        <end position="220"/>
    </location>
</feature>